<accession>A0A9P4JI03</accession>
<dbReference type="AlphaFoldDB" id="A0A9P4JI03"/>
<protein>
    <submittedName>
        <fullName evidence="1">Uncharacterized protein</fullName>
    </submittedName>
</protein>
<dbReference type="OrthoDB" id="10667422at2759"/>
<gene>
    <name evidence="1" type="ORF">GQ43DRAFT_466310</name>
</gene>
<proteinExistence type="predicted"/>
<dbReference type="EMBL" id="ML994221">
    <property type="protein sequence ID" value="KAF2197569.1"/>
    <property type="molecule type" value="Genomic_DNA"/>
</dbReference>
<keyword evidence="2" id="KW-1185">Reference proteome</keyword>
<name>A0A9P4JI03_9PLEO</name>
<sequence>MILIKRSMEKYNEALCAHIFTSSHLHIFTSSHLHIFTPSHLHTFHTFTPSHLHTSPFNHIFQPQHHKRCGLTSILLIARNTLLVFLKLRLRPVRLSFFPRALYHSIYGRPHYPIVRRSGWNNGKYFMEPHRLRI</sequence>
<organism evidence="1 2">
    <name type="scientific">Delitschia confertaspora ATCC 74209</name>
    <dbReference type="NCBI Taxonomy" id="1513339"/>
    <lineage>
        <taxon>Eukaryota</taxon>
        <taxon>Fungi</taxon>
        <taxon>Dikarya</taxon>
        <taxon>Ascomycota</taxon>
        <taxon>Pezizomycotina</taxon>
        <taxon>Dothideomycetes</taxon>
        <taxon>Pleosporomycetidae</taxon>
        <taxon>Pleosporales</taxon>
        <taxon>Delitschiaceae</taxon>
        <taxon>Delitschia</taxon>
    </lineage>
</organism>
<reference evidence="1" key="1">
    <citation type="journal article" date="2020" name="Stud. Mycol.">
        <title>101 Dothideomycetes genomes: a test case for predicting lifestyles and emergence of pathogens.</title>
        <authorList>
            <person name="Haridas S."/>
            <person name="Albert R."/>
            <person name="Binder M."/>
            <person name="Bloem J."/>
            <person name="Labutti K."/>
            <person name="Salamov A."/>
            <person name="Andreopoulos B."/>
            <person name="Baker S."/>
            <person name="Barry K."/>
            <person name="Bills G."/>
            <person name="Bluhm B."/>
            <person name="Cannon C."/>
            <person name="Castanera R."/>
            <person name="Culley D."/>
            <person name="Daum C."/>
            <person name="Ezra D."/>
            <person name="Gonzalez J."/>
            <person name="Henrissat B."/>
            <person name="Kuo A."/>
            <person name="Liang C."/>
            <person name="Lipzen A."/>
            <person name="Lutzoni F."/>
            <person name="Magnuson J."/>
            <person name="Mondo S."/>
            <person name="Nolan M."/>
            <person name="Ohm R."/>
            <person name="Pangilinan J."/>
            <person name="Park H.-J."/>
            <person name="Ramirez L."/>
            <person name="Alfaro M."/>
            <person name="Sun H."/>
            <person name="Tritt A."/>
            <person name="Yoshinaga Y."/>
            <person name="Zwiers L.-H."/>
            <person name="Turgeon B."/>
            <person name="Goodwin S."/>
            <person name="Spatafora J."/>
            <person name="Crous P."/>
            <person name="Grigoriev I."/>
        </authorList>
    </citation>
    <scope>NUCLEOTIDE SEQUENCE</scope>
    <source>
        <strain evidence="1">ATCC 74209</strain>
    </source>
</reference>
<comment type="caution">
    <text evidence="1">The sequence shown here is derived from an EMBL/GenBank/DDBJ whole genome shotgun (WGS) entry which is preliminary data.</text>
</comment>
<evidence type="ECO:0000313" key="1">
    <source>
        <dbReference type="EMBL" id="KAF2197569.1"/>
    </source>
</evidence>
<dbReference type="Proteomes" id="UP000799536">
    <property type="component" value="Unassembled WGS sequence"/>
</dbReference>
<evidence type="ECO:0000313" key="2">
    <source>
        <dbReference type="Proteomes" id="UP000799536"/>
    </source>
</evidence>